<comment type="subcellular location">
    <subcellularLocation>
        <location evidence="1 8">Membrane</location>
        <topology evidence="1 8">Multi-pass membrane protein</topology>
    </subcellularLocation>
</comment>
<evidence type="ECO:0000313" key="11">
    <source>
        <dbReference type="Proteomes" id="UP000800094"/>
    </source>
</evidence>
<comment type="similarity">
    <text evidence="2 8">Belongs to the ZIP transporter (TC 2.A.5) family.</text>
</comment>
<keyword evidence="3 8" id="KW-0813">Transport</keyword>
<sequence length="367" mass="39791">MESLRSKEIFDKTVPDPSTPEEDLGLRISAIFVILLASLLGAWFPIFASRGRERRKDSWAFFVAKYFGSGVIVATAFIHLLAPAREALTDPVLKDAITGYPWAELIALIMVTLMFFFEVIIMRQSSAGSEHQEGGAAERNCLIDPSSSRAVKQYGTTNGTLNETRPSSTTSMPGTDHFGHERVHADYDDFATHCENESSSSSGPYAAQIVGLFILEFGIIFHSVFIGLTLAVSGEEFKALYTVLVFHQAFEGLGLGARLASIPFSHAHRWTPHILAIAFALSTPGAAAIGLAIRSVYRAGSPVAIMMNGIFDAISAGILIYTGLVELMAHEFMFSPEMSRVPLREVLATFGCFTAGAGLMALLGVWI</sequence>
<evidence type="ECO:0000256" key="2">
    <source>
        <dbReference type="ARBA" id="ARBA00006939"/>
    </source>
</evidence>
<dbReference type="GO" id="GO:0071578">
    <property type="term" value="P:zinc ion import across plasma membrane"/>
    <property type="evidence" value="ECO:0007669"/>
    <property type="project" value="TreeGrafter"/>
</dbReference>
<feature type="region of interest" description="Disordered" evidence="9">
    <location>
        <begin position="1"/>
        <end position="21"/>
    </location>
</feature>
<comment type="caution">
    <text evidence="8">Lacks conserved residue(s) required for the propagation of feature annotation.</text>
</comment>
<dbReference type="GO" id="GO:0000007">
    <property type="term" value="F:low-affinity zinc ion transmembrane transporter activity"/>
    <property type="evidence" value="ECO:0007669"/>
    <property type="project" value="TreeGrafter"/>
</dbReference>
<evidence type="ECO:0000256" key="9">
    <source>
        <dbReference type="SAM" id="MobiDB-lite"/>
    </source>
</evidence>
<evidence type="ECO:0000313" key="10">
    <source>
        <dbReference type="EMBL" id="KAF2248129.1"/>
    </source>
</evidence>
<feature type="transmembrane region" description="Helical" evidence="8">
    <location>
        <begin position="209"/>
        <end position="233"/>
    </location>
</feature>
<evidence type="ECO:0000256" key="5">
    <source>
        <dbReference type="ARBA" id="ARBA00022989"/>
    </source>
</evidence>
<organism evidence="10 11">
    <name type="scientific">Trematosphaeria pertusa</name>
    <dbReference type="NCBI Taxonomy" id="390896"/>
    <lineage>
        <taxon>Eukaryota</taxon>
        <taxon>Fungi</taxon>
        <taxon>Dikarya</taxon>
        <taxon>Ascomycota</taxon>
        <taxon>Pezizomycotina</taxon>
        <taxon>Dothideomycetes</taxon>
        <taxon>Pleosporomycetidae</taxon>
        <taxon>Pleosporales</taxon>
        <taxon>Massarineae</taxon>
        <taxon>Trematosphaeriaceae</taxon>
        <taxon>Trematosphaeria</taxon>
    </lineage>
</organism>
<dbReference type="Proteomes" id="UP000800094">
    <property type="component" value="Unassembled WGS sequence"/>
</dbReference>
<dbReference type="GeneID" id="54577134"/>
<keyword evidence="11" id="KW-1185">Reference proteome</keyword>
<name>A0A6A6ID41_9PLEO</name>
<evidence type="ECO:0000256" key="6">
    <source>
        <dbReference type="ARBA" id="ARBA00023065"/>
    </source>
</evidence>
<evidence type="ECO:0000256" key="4">
    <source>
        <dbReference type="ARBA" id="ARBA00022692"/>
    </source>
</evidence>
<reference evidence="10" key="1">
    <citation type="journal article" date="2020" name="Stud. Mycol.">
        <title>101 Dothideomycetes genomes: a test case for predicting lifestyles and emergence of pathogens.</title>
        <authorList>
            <person name="Haridas S."/>
            <person name="Albert R."/>
            <person name="Binder M."/>
            <person name="Bloem J."/>
            <person name="Labutti K."/>
            <person name="Salamov A."/>
            <person name="Andreopoulos B."/>
            <person name="Baker S."/>
            <person name="Barry K."/>
            <person name="Bills G."/>
            <person name="Bluhm B."/>
            <person name="Cannon C."/>
            <person name="Castanera R."/>
            <person name="Culley D."/>
            <person name="Daum C."/>
            <person name="Ezra D."/>
            <person name="Gonzalez J."/>
            <person name="Henrissat B."/>
            <person name="Kuo A."/>
            <person name="Liang C."/>
            <person name="Lipzen A."/>
            <person name="Lutzoni F."/>
            <person name="Magnuson J."/>
            <person name="Mondo S."/>
            <person name="Nolan M."/>
            <person name="Ohm R."/>
            <person name="Pangilinan J."/>
            <person name="Park H.-J."/>
            <person name="Ramirez L."/>
            <person name="Alfaro M."/>
            <person name="Sun H."/>
            <person name="Tritt A."/>
            <person name="Yoshinaga Y."/>
            <person name="Zwiers L.-H."/>
            <person name="Turgeon B."/>
            <person name="Goodwin S."/>
            <person name="Spatafora J."/>
            <person name="Crous P."/>
            <person name="Grigoriev I."/>
        </authorList>
    </citation>
    <scope>NUCLEOTIDE SEQUENCE</scope>
    <source>
        <strain evidence="10">CBS 122368</strain>
    </source>
</reference>
<dbReference type="RefSeq" id="XP_033683133.1">
    <property type="nucleotide sequence ID" value="XM_033823804.1"/>
</dbReference>
<gene>
    <name evidence="10" type="ORF">BU26DRAFT_428805</name>
</gene>
<feature type="transmembrane region" description="Helical" evidence="8">
    <location>
        <begin position="303"/>
        <end position="325"/>
    </location>
</feature>
<feature type="transmembrane region" description="Helical" evidence="8">
    <location>
        <begin position="102"/>
        <end position="121"/>
    </location>
</feature>
<keyword evidence="6 8" id="KW-0406">Ion transport</keyword>
<feature type="region of interest" description="Disordered" evidence="9">
    <location>
        <begin position="155"/>
        <end position="178"/>
    </location>
</feature>
<dbReference type="EMBL" id="ML987196">
    <property type="protein sequence ID" value="KAF2248129.1"/>
    <property type="molecule type" value="Genomic_DNA"/>
</dbReference>
<dbReference type="GO" id="GO:0005886">
    <property type="term" value="C:plasma membrane"/>
    <property type="evidence" value="ECO:0007669"/>
    <property type="project" value="TreeGrafter"/>
</dbReference>
<protein>
    <submittedName>
        <fullName evidence="10">ZIP zinc/iron transport family</fullName>
    </submittedName>
</protein>
<keyword evidence="7 8" id="KW-0472">Membrane</keyword>
<proteinExistence type="inferred from homology"/>
<dbReference type="NCBIfam" id="TIGR00820">
    <property type="entry name" value="zip"/>
    <property type="match status" value="1"/>
</dbReference>
<dbReference type="PANTHER" id="PTHR11040:SF69">
    <property type="entry name" value="ZINC-REGULATED TRANSPORTER 2"/>
    <property type="match status" value="1"/>
</dbReference>
<feature type="transmembrane region" description="Helical" evidence="8">
    <location>
        <begin position="346"/>
        <end position="366"/>
    </location>
</feature>
<feature type="transmembrane region" description="Helical" evidence="8">
    <location>
        <begin position="273"/>
        <end position="297"/>
    </location>
</feature>
<evidence type="ECO:0000256" key="7">
    <source>
        <dbReference type="ARBA" id="ARBA00023136"/>
    </source>
</evidence>
<dbReference type="PANTHER" id="PTHR11040">
    <property type="entry name" value="ZINC/IRON TRANSPORTER"/>
    <property type="match status" value="1"/>
</dbReference>
<dbReference type="InterPro" id="IPR003689">
    <property type="entry name" value="ZIP"/>
</dbReference>
<evidence type="ECO:0000256" key="1">
    <source>
        <dbReference type="ARBA" id="ARBA00004141"/>
    </source>
</evidence>
<accession>A0A6A6ID41</accession>
<dbReference type="AlphaFoldDB" id="A0A6A6ID41"/>
<keyword evidence="5 8" id="KW-1133">Transmembrane helix</keyword>
<dbReference type="InterPro" id="IPR004698">
    <property type="entry name" value="Zn/Fe_permease_fun/pln"/>
</dbReference>
<evidence type="ECO:0000256" key="8">
    <source>
        <dbReference type="RuleBase" id="RU362088"/>
    </source>
</evidence>
<feature type="transmembrane region" description="Helical" evidence="8">
    <location>
        <begin position="24"/>
        <end position="47"/>
    </location>
</feature>
<evidence type="ECO:0000256" key="3">
    <source>
        <dbReference type="ARBA" id="ARBA00022448"/>
    </source>
</evidence>
<feature type="compositionally biased region" description="Basic and acidic residues" evidence="9">
    <location>
        <begin position="1"/>
        <end position="14"/>
    </location>
</feature>
<feature type="compositionally biased region" description="Polar residues" evidence="9">
    <location>
        <begin position="155"/>
        <end position="173"/>
    </location>
</feature>
<dbReference type="Pfam" id="PF02535">
    <property type="entry name" value="Zip"/>
    <property type="match status" value="1"/>
</dbReference>
<keyword evidence="4 8" id="KW-0812">Transmembrane</keyword>
<feature type="transmembrane region" description="Helical" evidence="8">
    <location>
        <begin position="59"/>
        <end position="82"/>
    </location>
</feature>
<dbReference type="OrthoDB" id="448280at2759"/>